<accession>A0A949NFA4</accession>
<keyword evidence="2" id="KW-1003">Cell membrane</keyword>
<reference evidence="8" key="1">
    <citation type="submission" date="2021-06" db="EMBL/GenBank/DDBJ databases">
        <title>Description of novel taxa of the family Lachnospiraceae.</title>
        <authorList>
            <person name="Chaplin A.V."/>
            <person name="Sokolova S.R."/>
            <person name="Pikina A.P."/>
            <person name="Korzhanova M."/>
            <person name="Belova V."/>
            <person name="Korostin D."/>
            <person name="Efimov B.A."/>
        </authorList>
    </citation>
    <scope>NUCLEOTIDE SEQUENCE</scope>
    <source>
        <strain evidence="8">ASD5720</strain>
    </source>
</reference>
<dbReference type="CDD" id="cd16380">
    <property type="entry name" value="YitT_C"/>
    <property type="match status" value="1"/>
</dbReference>
<evidence type="ECO:0000313" key="9">
    <source>
        <dbReference type="Proteomes" id="UP000712157"/>
    </source>
</evidence>
<dbReference type="Proteomes" id="UP000712157">
    <property type="component" value="Unassembled WGS sequence"/>
</dbReference>
<feature type="transmembrane region" description="Helical" evidence="6">
    <location>
        <begin position="9"/>
        <end position="26"/>
    </location>
</feature>
<dbReference type="InterPro" id="IPR019264">
    <property type="entry name" value="DUF2179"/>
</dbReference>
<dbReference type="PANTHER" id="PTHR33545:SF5">
    <property type="entry name" value="UPF0750 MEMBRANE PROTEIN YITT"/>
    <property type="match status" value="1"/>
</dbReference>
<dbReference type="InterPro" id="IPR015867">
    <property type="entry name" value="N-reg_PII/ATP_PRibTrfase_C"/>
</dbReference>
<feature type="transmembrane region" description="Helical" evidence="6">
    <location>
        <begin position="109"/>
        <end position="130"/>
    </location>
</feature>
<name>A0A949NFA4_9FIRM</name>
<gene>
    <name evidence="8" type="ORF">KTH89_16610</name>
</gene>
<evidence type="ECO:0000256" key="5">
    <source>
        <dbReference type="ARBA" id="ARBA00023136"/>
    </source>
</evidence>
<dbReference type="PIRSF" id="PIRSF006483">
    <property type="entry name" value="Membrane_protein_YitT"/>
    <property type="match status" value="1"/>
</dbReference>
<evidence type="ECO:0000256" key="2">
    <source>
        <dbReference type="ARBA" id="ARBA00022475"/>
    </source>
</evidence>
<feature type="domain" description="DUF2179" evidence="7">
    <location>
        <begin position="221"/>
        <end position="275"/>
    </location>
</feature>
<protein>
    <submittedName>
        <fullName evidence="8">YitT family protein</fullName>
    </submittedName>
</protein>
<keyword evidence="5 6" id="KW-0472">Membrane</keyword>
<dbReference type="AlphaFoldDB" id="A0A949NFA4"/>
<evidence type="ECO:0000256" key="1">
    <source>
        <dbReference type="ARBA" id="ARBA00004651"/>
    </source>
</evidence>
<sequence>MNKKKIKEFLLLTFSTLLIAVGIYFFKFPNNFTFGGVTGLAVLVAKTGLINASDFTFIINMVLLLMGFLVFGRKFGIKTTYTSILLSLSLSLLERIYPMNAPFTDEPMLELCFAIALPALGSAILFNIGASSGGTDIIAMVLKKYTNVNIGKGLLLSDLLITAAGCFVFDIKTGLFSFLGLTIKSFMVDGVIESINLCKYFNVVCNKPEPICDYIVHELNRSATVCEAKGAFTGKHKYIVFTVMGRHEAVLLRTYIRQIDPDAFILISSTSEIVGKGFHSI</sequence>
<dbReference type="RefSeq" id="WP_238722441.1">
    <property type="nucleotide sequence ID" value="NZ_JAHQCW010000030.1"/>
</dbReference>
<evidence type="ECO:0000256" key="3">
    <source>
        <dbReference type="ARBA" id="ARBA00022692"/>
    </source>
</evidence>
<dbReference type="Gene3D" id="3.30.70.120">
    <property type="match status" value="1"/>
</dbReference>
<evidence type="ECO:0000313" key="8">
    <source>
        <dbReference type="EMBL" id="MBU9738166.1"/>
    </source>
</evidence>
<dbReference type="InterPro" id="IPR051461">
    <property type="entry name" value="UPF0750_membrane"/>
</dbReference>
<dbReference type="GO" id="GO:0005886">
    <property type="term" value="C:plasma membrane"/>
    <property type="evidence" value="ECO:0007669"/>
    <property type="project" value="UniProtKB-SubCell"/>
</dbReference>
<evidence type="ECO:0000256" key="4">
    <source>
        <dbReference type="ARBA" id="ARBA00022989"/>
    </source>
</evidence>
<proteinExistence type="predicted"/>
<comment type="subcellular location">
    <subcellularLocation>
        <location evidence="1">Cell membrane</location>
        <topology evidence="1">Multi-pass membrane protein</topology>
    </subcellularLocation>
</comment>
<organism evidence="8 9">
    <name type="scientific">Diplocloster agilis</name>
    <dbReference type="NCBI Taxonomy" id="2850323"/>
    <lineage>
        <taxon>Bacteria</taxon>
        <taxon>Bacillati</taxon>
        <taxon>Bacillota</taxon>
        <taxon>Clostridia</taxon>
        <taxon>Lachnospirales</taxon>
        <taxon>Lachnospiraceae</taxon>
        <taxon>Diplocloster</taxon>
    </lineage>
</organism>
<evidence type="ECO:0000259" key="7">
    <source>
        <dbReference type="Pfam" id="PF10035"/>
    </source>
</evidence>
<feature type="transmembrane region" description="Helical" evidence="6">
    <location>
        <begin position="57"/>
        <end position="75"/>
    </location>
</feature>
<dbReference type="InterPro" id="IPR003740">
    <property type="entry name" value="YitT"/>
</dbReference>
<dbReference type="EMBL" id="JAHQCW010000030">
    <property type="protein sequence ID" value="MBU9738166.1"/>
    <property type="molecule type" value="Genomic_DNA"/>
</dbReference>
<keyword evidence="9" id="KW-1185">Reference proteome</keyword>
<keyword evidence="4 6" id="KW-1133">Transmembrane helix</keyword>
<dbReference type="Pfam" id="PF10035">
    <property type="entry name" value="DUF2179"/>
    <property type="match status" value="1"/>
</dbReference>
<comment type="caution">
    <text evidence="8">The sequence shown here is derived from an EMBL/GenBank/DDBJ whole genome shotgun (WGS) entry which is preliminary data.</text>
</comment>
<evidence type="ECO:0000256" key="6">
    <source>
        <dbReference type="SAM" id="Phobius"/>
    </source>
</evidence>
<dbReference type="Pfam" id="PF02588">
    <property type="entry name" value="YitT_membrane"/>
    <property type="match status" value="1"/>
</dbReference>
<dbReference type="PANTHER" id="PTHR33545">
    <property type="entry name" value="UPF0750 MEMBRANE PROTEIN YITT-RELATED"/>
    <property type="match status" value="1"/>
</dbReference>
<keyword evidence="3 6" id="KW-0812">Transmembrane</keyword>